<feature type="domain" description="Alpha-L-glutamate ligase-related protein ATP-grasp" evidence="1">
    <location>
        <begin position="108"/>
        <end position="358"/>
    </location>
</feature>
<comment type="caution">
    <text evidence="2">The sequence shown here is derived from an EMBL/GenBank/DDBJ whole genome shotgun (WGS) entry which is preliminary data.</text>
</comment>
<dbReference type="Pfam" id="PF14397">
    <property type="entry name" value="ATPgrasp_ST"/>
    <property type="match status" value="1"/>
</dbReference>
<dbReference type="SUPFAM" id="SSF56059">
    <property type="entry name" value="Glutathione synthetase ATP-binding domain-like"/>
    <property type="match status" value="1"/>
</dbReference>
<reference evidence="2" key="2">
    <citation type="submission" date="2020-09" db="EMBL/GenBank/DDBJ databases">
        <authorList>
            <person name="Sun Q."/>
            <person name="Kim S."/>
        </authorList>
    </citation>
    <scope>NUCLEOTIDE SEQUENCE</scope>
    <source>
        <strain evidence="2">KCTC 12710</strain>
    </source>
</reference>
<sequence>MKKITLLNAKYFFVDHIYSPITKWHKEGLLRKKIKGLLKIRPQNRLSASQQKEVTLFYQKLGIDKINTSWHRFYSGCNGQFSPAYVPENLFYINIEPKTSVENYVSALGDKNLLDILFGAAKQPETIFKNMNGFLYHNNELISMSEAIELCNTSETLFIKPTTATWGGKNVRSFSSEKGITDKGNGIEELFAKYKKNYIVQKKVIQHESMSALNATSLNTFRIMSYLNENEVTILSTIVRMGKTGSVTDNGTTGGISCGVQSDGSLNKVGFQLSGESILETDSGIKFADIKVPFVEKMKQTVKTLHKISPFFKIISWDLAIDNMGDVILIEYNIDGQGINIHQLNNGPVLAPLLNEIKNNG</sequence>
<reference evidence="2" key="1">
    <citation type="journal article" date="2014" name="Int. J. Syst. Evol. Microbiol.">
        <title>Complete genome sequence of Corynebacterium casei LMG S-19264T (=DSM 44701T), isolated from a smear-ripened cheese.</title>
        <authorList>
            <consortium name="US DOE Joint Genome Institute (JGI-PGF)"/>
            <person name="Walter F."/>
            <person name="Albersmeier A."/>
            <person name="Kalinowski J."/>
            <person name="Ruckert C."/>
        </authorList>
    </citation>
    <scope>NUCLEOTIDE SEQUENCE</scope>
    <source>
        <strain evidence="2">KCTC 12710</strain>
    </source>
</reference>
<dbReference type="Proteomes" id="UP000636004">
    <property type="component" value="Unassembled WGS sequence"/>
</dbReference>
<dbReference type="AlphaFoldDB" id="A0A918V5B9"/>
<organism evidence="2 3">
    <name type="scientific">Algibacter mikhailovii</name>
    <dbReference type="NCBI Taxonomy" id="425498"/>
    <lineage>
        <taxon>Bacteria</taxon>
        <taxon>Pseudomonadati</taxon>
        <taxon>Bacteroidota</taxon>
        <taxon>Flavobacteriia</taxon>
        <taxon>Flavobacteriales</taxon>
        <taxon>Flavobacteriaceae</taxon>
        <taxon>Algibacter</taxon>
    </lineage>
</organism>
<name>A0A918V5B9_9FLAO</name>
<evidence type="ECO:0000313" key="2">
    <source>
        <dbReference type="EMBL" id="GGZ70428.1"/>
    </source>
</evidence>
<evidence type="ECO:0000259" key="1">
    <source>
        <dbReference type="Pfam" id="PF14397"/>
    </source>
</evidence>
<keyword evidence="3" id="KW-1185">Reference proteome</keyword>
<accession>A0A918V5B9</accession>
<dbReference type="RefSeq" id="WP_189359053.1">
    <property type="nucleotide sequence ID" value="NZ_BMWZ01000001.1"/>
</dbReference>
<proteinExistence type="predicted"/>
<protein>
    <recommendedName>
        <fullName evidence="1">Alpha-L-glutamate ligase-related protein ATP-grasp domain-containing protein</fullName>
    </recommendedName>
</protein>
<dbReference type="EMBL" id="BMWZ01000001">
    <property type="protein sequence ID" value="GGZ70428.1"/>
    <property type="molecule type" value="Genomic_DNA"/>
</dbReference>
<dbReference type="InterPro" id="IPR039523">
    <property type="entry name" value="RimK-rel_E_lig_ATP-grasp"/>
</dbReference>
<gene>
    <name evidence="2" type="ORF">GCM10007028_04440</name>
</gene>
<evidence type="ECO:0000313" key="3">
    <source>
        <dbReference type="Proteomes" id="UP000636004"/>
    </source>
</evidence>